<feature type="transmembrane region" description="Helical" evidence="1">
    <location>
        <begin position="434"/>
        <end position="450"/>
    </location>
</feature>
<dbReference type="OrthoDB" id="3199331at2"/>
<feature type="transmembrane region" description="Helical" evidence="1">
    <location>
        <begin position="667"/>
        <end position="684"/>
    </location>
</feature>
<dbReference type="HOGENOM" id="CLU_013382_1_0_9"/>
<dbReference type="InterPro" id="IPR017850">
    <property type="entry name" value="Alkaline_phosphatase_core_sf"/>
</dbReference>
<dbReference type="Gene3D" id="3.40.720.10">
    <property type="entry name" value="Alkaline Phosphatase, subunit A"/>
    <property type="match status" value="1"/>
</dbReference>
<dbReference type="AlphaFoldDB" id="M1ZH02"/>
<feature type="transmembrane region" description="Helical" evidence="1">
    <location>
        <begin position="547"/>
        <end position="562"/>
    </location>
</feature>
<name>M1ZH02_9FIRM</name>
<sequence length="716" mass="80035">MRRTNRIVTLLIILLLLFSYEEFSYCNDNFNIDTNVYIVVVNKLTLSDIEKMPNLKGLMYDGSFGLMNVRGISGYRGADSFITINASNKAFANNESSQFHNMDSRFKKIYENRVSVLDKDYKVGNIQTGRLYNQNENNKYSPYLGALGQVLHNGGLKTAVFGNSDIDEELIRTSALIPMDSKGLIDYGNIDNILIEDGSYPYGFRTDYDKILNEIFHIKSKASLIVVDTGDLSRLNSYSNFLSKDGFHEKRNTVLEGIDVFIGNLLNIIDKDKSLLMVLSPNSGEERIDGNRLAPIFLWGKGVEPGVPISSTTNRPGIISNLDISPTIVNFFNLTAENMSGSIIKHIEKEDAFSYISSINGRINLMSKIRSKTLLTYGTISIIAVLIILIMLIFKIKLNNRIGEWLKTILLVLFSLPVILIISSLFYIDNLLKFVISLILLLGLFAYTFKRFNSNKMIYIITYSYFILIVLDILFNGYITKFSIMSHDPIIGARYFGIGNEMVGLFLTASTLTAGLLYEKCENKIVSILALFISIALVGHPKLGANVGGTIALLSASLYFVLELMNKQLNYKSIILGLVLVSLAITIFGYIDIKLNPTPTHLGGTLLSIKDKGISIIKNIIDRKLLMNIRLVGISSWTKVTIINLFVQVIISYIFEFRINRMMNSGLGKGYLSCIIGSIVGFLLNDSGLILSAISINLITIFLLFIIINAEEMTIE</sequence>
<feature type="transmembrane region" description="Helical" evidence="1">
    <location>
        <begin position="406"/>
        <end position="428"/>
    </location>
</feature>
<feature type="transmembrane region" description="Helical" evidence="1">
    <location>
        <begin position="457"/>
        <end position="475"/>
    </location>
</feature>
<protein>
    <submittedName>
        <fullName evidence="2">Uncharacterized protein</fullName>
    </submittedName>
</protein>
<dbReference type="RefSeq" id="WP_005587898.1">
    <property type="nucleotide sequence ID" value="NZ_LT669839.1"/>
</dbReference>
<dbReference type="Proteomes" id="UP000245423">
    <property type="component" value="Chromosome 1"/>
</dbReference>
<feature type="transmembrane region" description="Helical" evidence="1">
    <location>
        <begin position="525"/>
        <end position="541"/>
    </location>
</feature>
<reference evidence="2 3" key="1">
    <citation type="submission" date="2016-11" db="EMBL/GenBank/DDBJ databases">
        <authorList>
            <person name="Manzoor S."/>
        </authorList>
    </citation>
    <scope>NUCLEOTIDE SEQUENCE [LARGE SCALE GENOMIC DNA]</scope>
    <source>
        <strain evidence="2">Clostridium ultunense strain Esp</strain>
    </source>
</reference>
<feature type="transmembrane region" description="Helical" evidence="1">
    <location>
        <begin position="634"/>
        <end position="655"/>
    </location>
</feature>
<evidence type="ECO:0000256" key="1">
    <source>
        <dbReference type="SAM" id="Phobius"/>
    </source>
</evidence>
<keyword evidence="3" id="KW-1185">Reference proteome</keyword>
<keyword evidence="1" id="KW-1133">Transmembrane helix</keyword>
<evidence type="ECO:0000313" key="2">
    <source>
        <dbReference type="EMBL" id="SHD77214.1"/>
    </source>
</evidence>
<dbReference type="EMBL" id="LT669839">
    <property type="protein sequence ID" value="SHD77214.1"/>
    <property type="molecule type" value="Genomic_DNA"/>
</dbReference>
<feature type="transmembrane region" description="Helical" evidence="1">
    <location>
        <begin position="374"/>
        <end position="394"/>
    </location>
</feature>
<feature type="transmembrane region" description="Helical" evidence="1">
    <location>
        <begin position="495"/>
        <end position="518"/>
    </location>
</feature>
<keyword evidence="1" id="KW-0472">Membrane</keyword>
<feature type="transmembrane region" description="Helical" evidence="1">
    <location>
        <begin position="574"/>
        <end position="591"/>
    </location>
</feature>
<gene>
    <name evidence="2" type="ORF">CUESP1_1853</name>
</gene>
<feature type="transmembrane region" description="Helical" evidence="1">
    <location>
        <begin position="690"/>
        <end position="710"/>
    </location>
</feature>
<organism evidence="2 3">
    <name type="scientific">[Clostridium] ultunense Esp</name>
    <dbReference type="NCBI Taxonomy" id="1288971"/>
    <lineage>
        <taxon>Bacteria</taxon>
        <taxon>Bacillati</taxon>
        <taxon>Bacillota</taxon>
        <taxon>Tissierellia</taxon>
        <taxon>Tissierellales</taxon>
        <taxon>Tepidimicrobiaceae</taxon>
        <taxon>Schnuerera</taxon>
    </lineage>
</organism>
<accession>M1ZH02</accession>
<proteinExistence type="predicted"/>
<evidence type="ECO:0000313" key="3">
    <source>
        <dbReference type="Proteomes" id="UP000245423"/>
    </source>
</evidence>
<dbReference type="SUPFAM" id="SSF53649">
    <property type="entry name" value="Alkaline phosphatase-like"/>
    <property type="match status" value="1"/>
</dbReference>
<keyword evidence="1" id="KW-0812">Transmembrane</keyword>